<evidence type="ECO:0000313" key="3">
    <source>
        <dbReference type="EMBL" id="GAA4441163.1"/>
    </source>
</evidence>
<feature type="transmembrane region" description="Helical" evidence="1">
    <location>
        <begin position="75"/>
        <end position="94"/>
    </location>
</feature>
<feature type="domain" description="Urease accessory protein UreH-like transmembrane" evidence="2">
    <location>
        <begin position="5"/>
        <end position="203"/>
    </location>
</feature>
<feature type="transmembrane region" description="Helical" evidence="1">
    <location>
        <begin position="50"/>
        <end position="68"/>
    </location>
</feature>
<feature type="transmembrane region" description="Helical" evidence="1">
    <location>
        <begin position="126"/>
        <end position="146"/>
    </location>
</feature>
<evidence type="ECO:0000313" key="4">
    <source>
        <dbReference type="Proteomes" id="UP001501508"/>
    </source>
</evidence>
<comment type="caution">
    <text evidence="3">The sequence shown here is derived from an EMBL/GenBank/DDBJ whole genome shotgun (WGS) entry which is preliminary data.</text>
</comment>
<dbReference type="EMBL" id="BAABEY010000025">
    <property type="protein sequence ID" value="GAA4441163.1"/>
    <property type="molecule type" value="Genomic_DNA"/>
</dbReference>
<feature type="transmembrane region" description="Helical" evidence="1">
    <location>
        <begin position="193"/>
        <end position="211"/>
    </location>
</feature>
<organism evidence="3 4">
    <name type="scientific">Ravibacter arvi</name>
    <dbReference type="NCBI Taxonomy" id="2051041"/>
    <lineage>
        <taxon>Bacteria</taxon>
        <taxon>Pseudomonadati</taxon>
        <taxon>Bacteroidota</taxon>
        <taxon>Cytophagia</taxon>
        <taxon>Cytophagales</taxon>
        <taxon>Spirosomataceae</taxon>
        <taxon>Ravibacter</taxon>
    </lineage>
</organism>
<accession>A0ABP8M2C1</accession>
<keyword evidence="1" id="KW-0812">Transmembrane</keyword>
<protein>
    <submittedName>
        <fullName evidence="3">Sulfite exporter TauE/SafE family protein</fullName>
    </submittedName>
</protein>
<keyword evidence="1" id="KW-0472">Membrane</keyword>
<keyword evidence="4" id="KW-1185">Reference proteome</keyword>
<dbReference type="PANTHER" id="PTHR42208:SF1">
    <property type="entry name" value="HEAVY METAL TRANSPORTER"/>
    <property type="match status" value="1"/>
</dbReference>
<dbReference type="RefSeq" id="WP_345029812.1">
    <property type="nucleotide sequence ID" value="NZ_BAABEY010000025.1"/>
</dbReference>
<proteinExistence type="predicted"/>
<evidence type="ECO:0000256" key="1">
    <source>
        <dbReference type="SAM" id="Phobius"/>
    </source>
</evidence>
<keyword evidence="1" id="KW-1133">Transmembrane helix</keyword>
<feature type="transmembrane region" description="Helical" evidence="1">
    <location>
        <begin position="158"/>
        <end position="181"/>
    </location>
</feature>
<dbReference type="InterPro" id="IPR039447">
    <property type="entry name" value="UreH-like_TM_dom"/>
</dbReference>
<sequence>MFYLAFILGLTSSLHCVGMCGPIALALPVHRRSAVGKVFGIISYNLGRIAMYALFGFLIGGIGGVAFAGSWQRGISITIGILMAAGALGSFSWWERWSAPRFLQKQTGWVLKSLRERMGRPGLPSLFAMGILNGLIPCGMVYLALVSALTMPGPGAGAMYMFLFGLGTLPAMLATGLAGQWVSLKWRAAFKRATPYLVAVAGIILIVRGVIQGQDAHAEDHRHTIPICVGK</sequence>
<gene>
    <name evidence="3" type="ORF">GCM10023091_26010</name>
</gene>
<dbReference type="Pfam" id="PF13386">
    <property type="entry name" value="DsbD_2"/>
    <property type="match status" value="1"/>
</dbReference>
<dbReference type="PANTHER" id="PTHR42208">
    <property type="entry name" value="HEAVY METAL TRANSPORTER-RELATED"/>
    <property type="match status" value="1"/>
</dbReference>
<name>A0ABP8M2C1_9BACT</name>
<evidence type="ECO:0000259" key="2">
    <source>
        <dbReference type="Pfam" id="PF13386"/>
    </source>
</evidence>
<reference evidence="4" key="1">
    <citation type="journal article" date="2019" name="Int. J. Syst. Evol. Microbiol.">
        <title>The Global Catalogue of Microorganisms (GCM) 10K type strain sequencing project: providing services to taxonomists for standard genome sequencing and annotation.</title>
        <authorList>
            <consortium name="The Broad Institute Genomics Platform"/>
            <consortium name="The Broad Institute Genome Sequencing Center for Infectious Disease"/>
            <person name="Wu L."/>
            <person name="Ma J."/>
        </authorList>
    </citation>
    <scope>NUCLEOTIDE SEQUENCE [LARGE SCALE GENOMIC DNA]</scope>
    <source>
        <strain evidence="4">JCM 31920</strain>
    </source>
</reference>
<dbReference type="Proteomes" id="UP001501508">
    <property type="component" value="Unassembled WGS sequence"/>
</dbReference>